<evidence type="ECO:0000256" key="13">
    <source>
        <dbReference type="ARBA" id="ARBA00023098"/>
    </source>
</evidence>
<keyword evidence="5 16" id="KW-0444">Lipid biosynthesis</keyword>
<feature type="active site" description="Proton donor" evidence="16">
    <location>
        <position position="427"/>
    </location>
</feature>
<evidence type="ECO:0000256" key="10">
    <source>
        <dbReference type="ARBA" id="ARBA00022833"/>
    </source>
</evidence>
<dbReference type="PANTHER" id="PTHR33694">
    <property type="entry name" value="UDP-3-O-ACYL-N-ACETYLGLUCOSAMINE DEACETYLASE 1, MITOCHONDRIAL-RELATED"/>
    <property type="match status" value="1"/>
</dbReference>
<dbReference type="InterPro" id="IPR020568">
    <property type="entry name" value="Ribosomal_Su5_D2-typ_SF"/>
</dbReference>
<comment type="pathway">
    <text evidence="3 16">Glycolipid biosynthesis; lipid IV(A) biosynthesis; lipid IV(A) from (3R)-3-hydroxytetradecanoyl-[acyl-carrier-protein] and UDP-N-acetyl-alpha-D-glucosamine: step 2/6.</text>
</comment>
<dbReference type="UniPathway" id="UPA00359">
    <property type="reaction ID" value="UER00478"/>
</dbReference>
<feature type="binding site" evidence="16">
    <location>
        <position position="400"/>
    </location>
    <ligand>
        <name>Zn(2+)</name>
        <dbReference type="ChEBI" id="CHEBI:29105"/>
    </ligand>
</feature>
<keyword evidence="7 16" id="KW-0441">Lipid A biosynthesis</keyword>
<dbReference type="PATRIC" id="fig|1429438.4.peg.2302"/>
<evidence type="ECO:0000256" key="14">
    <source>
        <dbReference type="ARBA" id="ARBA00023163"/>
    </source>
</evidence>
<dbReference type="GO" id="GO:0016020">
    <property type="term" value="C:membrane"/>
    <property type="evidence" value="ECO:0007669"/>
    <property type="project" value="GOC"/>
</dbReference>
<evidence type="ECO:0000256" key="5">
    <source>
        <dbReference type="ARBA" id="ARBA00022516"/>
    </source>
</evidence>
<evidence type="ECO:0000256" key="11">
    <source>
        <dbReference type="ARBA" id="ARBA00023012"/>
    </source>
</evidence>
<evidence type="ECO:0000256" key="8">
    <source>
        <dbReference type="ARBA" id="ARBA00022723"/>
    </source>
</evidence>
<dbReference type="PANTHER" id="PTHR33694:SF1">
    <property type="entry name" value="UDP-3-O-ACYL-N-ACETYLGLUCOSAMINE DEACETYLASE 1, MITOCHONDRIAL-RELATED"/>
    <property type="match status" value="1"/>
</dbReference>
<keyword evidence="13 16" id="KW-0443">Lipid metabolism</keyword>
<comment type="caution">
    <text evidence="20">The sequence shown here is derived from an EMBL/GenBank/DDBJ whole genome shotgun (WGS) entry which is preliminary data.</text>
</comment>
<protein>
    <recommendedName>
        <fullName evidence="4 16">UDP-3-O-acyl-N-acetylglucosamine deacetylase</fullName>
        <shortName evidence="16">UDP-3-O-acyl-GlcNAc deacetylase</shortName>
        <ecNumber evidence="4 16">3.5.1.108</ecNumber>
    </recommendedName>
    <alternativeName>
        <fullName evidence="16">UDP-3-O-[R-3-hydroxymyristoyl]-N-acetylglucosamine deacetylase</fullName>
    </alternativeName>
</protein>
<evidence type="ECO:0000256" key="1">
    <source>
        <dbReference type="ARBA" id="ARBA00001947"/>
    </source>
</evidence>
<dbReference type="Gene3D" id="3.30.1700.10">
    <property type="entry name" value="lpxc deacetylase, domain 2"/>
    <property type="match status" value="1"/>
</dbReference>
<feature type="domain" description="Response regulatory" evidence="19">
    <location>
        <begin position="6"/>
        <end position="120"/>
    </location>
</feature>
<evidence type="ECO:0000256" key="4">
    <source>
        <dbReference type="ARBA" id="ARBA00012745"/>
    </source>
</evidence>
<keyword evidence="11" id="KW-0902">Two-component regulatory system</keyword>
<dbReference type="InterPro" id="IPR001789">
    <property type="entry name" value="Sig_transdc_resp-reg_receiver"/>
</dbReference>
<dbReference type="EMBL" id="AZHW01000345">
    <property type="protein sequence ID" value="ETX00390.1"/>
    <property type="molecule type" value="Genomic_DNA"/>
</dbReference>
<dbReference type="NCBIfam" id="TIGR00325">
    <property type="entry name" value="lpxC"/>
    <property type="match status" value="1"/>
</dbReference>
<dbReference type="SMART" id="SM00448">
    <property type="entry name" value="REC"/>
    <property type="match status" value="1"/>
</dbReference>
<organism evidence="20 21">
    <name type="scientific">Entotheonella factor</name>
    <dbReference type="NCBI Taxonomy" id="1429438"/>
    <lineage>
        <taxon>Bacteria</taxon>
        <taxon>Pseudomonadati</taxon>
        <taxon>Nitrospinota/Tectimicrobiota group</taxon>
        <taxon>Candidatus Tectimicrobiota</taxon>
        <taxon>Candidatus Entotheonellia</taxon>
        <taxon>Candidatus Entotheonellales</taxon>
        <taxon>Candidatus Entotheonellaceae</taxon>
        <taxon>Candidatus Entotheonella</taxon>
    </lineage>
</organism>
<keyword evidence="21" id="KW-1185">Reference proteome</keyword>
<keyword evidence="10 16" id="KW-0862">Zinc</keyword>
<dbReference type="Proteomes" id="UP000019141">
    <property type="component" value="Unassembled WGS sequence"/>
</dbReference>
<keyword evidence="12" id="KW-0805">Transcription regulation</keyword>
<dbReference type="InterPro" id="IPR011006">
    <property type="entry name" value="CheY-like_superfamily"/>
</dbReference>
<feature type="region of interest" description="Disordered" evidence="18">
    <location>
        <begin position="137"/>
        <end position="169"/>
    </location>
</feature>
<evidence type="ECO:0000256" key="12">
    <source>
        <dbReference type="ARBA" id="ARBA00023015"/>
    </source>
</evidence>
<accession>W4LR93</accession>
<dbReference type="GO" id="GO:0000160">
    <property type="term" value="P:phosphorelay signal transduction system"/>
    <property type="evidence" value="ECO:0007669"/>
    <property type="project" value="UniProtKB-KW"/>
</dbReference>
<evidence type="ECO:0000256" key="6">
    <source>
        <dbReference type="ARBA" id="ARBA00022553"/>
    </source>
</evidence>
<comment type="cofactor">
    <cofactor evidence="1 16">
        <name>Zn(2+)</name>
        <dbReference type="ChEBI" id="CHEBI:29105"/>
    </cofactor>
</comment>
<evidence type="ECO:0000259" key="19">
    <source>
        <dbReference type="PROSITE" id="PS50110"/>
    </source>
</evidence>
<dbReference type="InterPro" id="IPR011334">
    <property type="entry name" value="UDP-acyl_GlcNac_deAcase_C"/>
</dbReference>
<comment type="caution">
    <text evidence="17">Lacks conserved residue(s) required for the propagation of feature annotation.</text>
</comment>
<evidence type="ECO:0000256" key="7">
    <source>
        <dbReference type="ARBA" id="ARBA00022556"/>
    </source>
</evidence>
<evidence type="ECO:0000256" key="15">
    <source>
        <dbReference type="ARBA" id="ARBA00024535"/>
    </source>
</evidence>
<evidence type="ECO:0000256" key="17">
    <source>
        <dbReference type="PROSITE-ProRule" id="PRU00169"/>
    </source>
</evidence>
<sequence length="444" mass="48676">MINKGRVLIVDDDAHVVQTVSHLLQDEGFDTASAADGHDAIQQVQTIGPDVVLLELWLPGQDGLETLRWLRSESPATAVIMMSGYGSLKVAVKAMQLGAVDYLEKPLATSELLHAMQRAFVQRQLKPSADDVLPVKPLSLNGTTRPNGTADADLQAVSTSHGPSDPPLQRTLRRSVVLQGHGLQSGNKTGIVLSPLPPHQGIWFRDLITHEQFPADVKWVASTQFCTSLSQGPVKANTVEHLMSALHAYQLTNVLITLGEEVPIMDGSALAFCQQIEEAGMIEQDALAECFVVDQCYRSSDPEAGAKSILIEPYDGFRITYRVSYPAPIGTQEWTYEHHSGAQYRRELAPARTFGFVQDVEAMHDAGLIPGCRFNNAILLGGGHIVNTAPLRFPNEFVRHKILDIMGDFYLLGQPIRGHIRANMTGHTDNVELVRQLQTMLTTV</sequence>
<gene>
    <name evidence="16" type="primary">lpxC</name>
    <name evidence="20" type="ORF">ETSY1_11380</name>
</gene>
<dbReference type="GO" id="GO:0046872">
    <property type="term" value="F:metal ion binding"/>
    <property type="evidence" value="ECO:0007669"/>
    <property type="project" value="UniProtKB-KW"/>
</dbReference>
<keyword evidence="14" id="KW-0804">Transcription</keyword>
<evidence type="ECO:0000313" key="20">
    <source>
        <dbReference type="EMBL" id="ETX00390.1"/>
    </source>
</evidence>
<evidence type="ECO:0000256" key="2">
    <source>
        <dbReference type="ARBA" id="ARBA00002923"/>
    </source>
</evidence>
<proteinExistence type="inferred from homology"/>
<evidence type="ECO:0000256" key="3">
    <source>
        <dbReference type="ARBA" id="ARBA00005002"/>
    </source>
</evidence>
<dbReference type="AlphaFoldDB" id="W4LR93"/>
<keyword evidence="8 16" id="KW-0479">Metal-binding</keyword>
<dbReference type="InterPro" id="IPR004463">
    <property type="entry name" value="UDP-acyl_GlcNac_deAcase"/>
</dbReference>
<keyword evidence="9 16" id="KW-0378">Hydrolase</keyword>
<dbReference type="Pfam" id="PF00072">
    <property type="entry name" value="Response_reg"/>
    <property type="match status" value="1"/>
</dbReference>
<name>W4LR93_ENTF1</name>
<dbReference type="GO" id="GO:0009245">
    <property type="term" value="P:lipid A biosynthetic process"/>
    <property type="evidence" value="ECO:0007669"/>
    <property type="project" value="UniProtKB-UniRule"/>
</dbReference>
<comment type="catalytic activity">
    <reaction evidence="15 16">
        <text>a UDP-3-O-[(3R)-3-hydroxyacyl]-N-acetyl-alpha-D-glucosamine + H2O = a UDP-3-O-[(3R)-3-hydroxyacyl]-alpha-D-glucosamine + acetate</text>
        <dbReference type="Rhea" id="RHEA:67816"/>
        <dbReference type="ChEBI" id="CHEBI:15377"/>
        <dbReference type="ChEBI" id="CHEBI:30089"/>
        <dbReference type="ChEBI" id="CHEBI:137740"/>
        <dbReference type="ChEBI" id="CHEBI:173225"/>
        <dbReference type="EC" id="3.5.1.108"/>
    </reaction>
</comment>
<dbReference type="SUPFAM" id="SSF52172">
    <property type="entry name" value="CheY-like"/>
    <property type="match status" value="1"/>
</dbReference>
<evidence type="ECO:0000256" key="18">
    <source>
        <dbReference type="SAM" id="MobiDB-lite"/>
    </source>
</evidence>
<dbReference type="HOGENOM" id="CLU_643527_0_0_7"/>
<dbReference type="Gene3D" id="3.40.50.2300">
    <property type="match status" value="1"/>
</dbReference>
<dbReference type="Pfam" id="PF03331">
    <property type="entry name" value="LpxC"/>
    <property type="match status" value="1"/>
</dbReference>
<comment type="similarity">
    <text evidence="16">Belongs to the LpxC family.</text>
</comment>
<dbReference type="InterPro" id="IPR015870">
    <property type="entry name" value="UDP-acyl_N-AcGlcN_deAcase_N"/>
</dbReference>
<comment type="function">
    <text evidence="2 16">Catalyzes the hydrolysis of UDP-3-O-myristoyl-N-acetylglucosamine to form UDP-3-O-myristoylglucosamine and acetate, the committed step in lipid A biosynthesis.</text>
</comment>
<feature type="binding site" evidence="16">
    <location>
        <position position="241"/>
    </location>
    <ligand>
        <name>Zn(2+)</name>
        <dbReference type="ChEBI" id="CHEBI:29105"/>
    </ligand>
</feature>
<dbReference type="EC" id="3.5.1.108" evidence="4 16"/>
<dbReference type="FunFam" id="3.40.50.2300:FF:000018">
    <property type="entry name" value="DNA-binding transcriptional regulator NtrC"/>
    <property type="match status" value="1"/>
</dbReference>
<evidence type="ECO:0000256" key="9">
    <source>
        <dbReference type="ARBA" id="ARBA00022801"/>
    </source>
</evidence>
<dbReference type="HAMAP" id="MF_00388">
    <property type="entry name" value="LpxC"/>
    <property type="match status" value="1"/>
</dbReference>
<reference evidence="20 21" key="1">
    <citation type="journal article" date="2014" name="Nature">
        <title>An environmental bacterial taxon with a large and distinct metabolic repertoire.</title>
        <authorList>
            <person name="Wilson M.C."/>
            <person name="Mori T."/>
            <person name="Ruckert C."/>
            <person name="Uria A.R."/>
            <person name="Helf M.J."/>
            <person name="Takada K."/>
            <person name="Gernert C."/>
            <person name="Steffens U.A."/>
            <person name="Heycke N."/>
            <person name="Schmitt S."/>
            <person name="Rinke C."/>
            <person name="Helfrich E.J."/>
            <person name="Brachmann A.O."/>
            <person name="Gurgui C."/>
            <person name="Wakimoto T."/>
            <person name="Kracht M."/>
            <person name="Crusemann M."/>
            <person name="Hentschel U."/>
            <person name="Abe I."/>
            <person name="Matsunaga S."/>
            <person name="Kalinowski J."/>
            <person name="Takeyama H."/>
            <person name="Piel J."/>
        </authorList>
    </citation>
    <scope>NUCLEOTIDE SEQUENCE [LARGE SCALE GENOMIC DNA]</scope>
    <source>
        <strain evidence="21">TSY1</strain>
    </source>
</reference>
<feature type="binding site" evidence="16">
    <location>
        <position position="404"/>
    </location>
    <ligand>
        <name>Zn(2+)</name>
        <dbReference type="ChEBI" id="CHEBI:29105"/>
    </ligand>
</feature>
<dbReference type="GO" id="GO:0103117">
    <property type="term" value="F:UDP-3-O-acyl-N-acetylglucosamine deacetylase activity"/>
    <property type="evidence" value="ECO:0007669"/>
    <property type="project" value="UniProtKB-UniRule"/>
</dbReference>
<evidence type="ECO:0000313" key="21">
    <source>
        <dbReference type="Proteomes" id="UP000019141"/>
    </source>
</evidence>
<keyword evidence="6" id="KW-0597">Phosphoprotein</keyword>
<evidence type="ECO:0000256" key="16">
    <source>
        <dbReference type="HAMAP-Rule" id="MF_00388"/>
    </source>
</evidence>
<dbReference type="SUPFAM" id="SSF54211">
    <property type="entry name" value="Ribosomal protein S5 domain 2-like"/>
    <property type="match status" value="2"/>
</dbReference>
<dbReference type="PROSITE" id="PS50110">
    <property type="entry name" value="RESPONSE_REGULATORY"/>
    <property type="match status" value="1"/>
</dbReference>
<dbReference type="Gene3D" id="3.30.230.20">
    <property type="entry name" value="lpxc deacetylase, domain 1"/>
    <property type="match status" value="1"/>
</dbReference>